<dbReference type="AlphaFoldDB" id="A0AAE1B237"/>
<keyword evidence="3" id="KW-1185">Reference proteome</keyword>
<reference evidence="2" key="1">
    <citation type="journal article" date="2023" name="G3 (Bethesda)">
        <title>A reference genome for the long-term kleptoplast-retaining sea slug Elysia crispata morphotype clarki.</title>
        <authorList>
            <person name="Eastman K.E."/>
            <person name="Pendleton A.L."/>
            <person name="Shaikh M.A."/>
            <person name="Suttiyut T."/>
            <person name="Ogas R."/>
            <person name="Tomko P."/>
            <person name="Gavelis G."/>
            <person name="Widhalm J.R."/>
            <person name="Wisecaver J.H."/>
        </authorList>
    </citation>
    <scope>NUCLEOTIDE SEQUENCE</scope>
    <source>
        <strain evidence="2">ECLA1</strain>
    </source>
</reference>
<gene>
    <name evidence="2" type="ORF">RRG08_047325</name>
</gene>
<dbReference type="EMBL" id="JAWDGP010000681">
    <property type="protein sequence ID" value="KAK3798414.1"/>
    <property type="molecule type" value="Genomic_DNA"/>
</dbReference>
<feature type="region of interest" description="Disordered" evidence="1">
    <location>
        <begin position="40"/>
        <end position="72"/>
    </location>
</feature>
<evidence type="ECO:0000313" key="2">
    <source>
        <dbReference type="EMBL" id="KAK3798414.1"/>
    </source>
</evidence>
<accession>A0AAE1B237</accession>
<evidence type="ECO:0000313" key="3">
    <source>
        <dbReference type="Proteomes" id="UP001283361"/>
    </source>
</evidence>
<protein>
    <submittedName>
        <fullName evidence="2">Uncharacterized protein</fullName>
    </submittedName>
</protein>
<evidence type="ECO:0000256" key="1">
    <source>
        <dbReference type="SAM" id="MobiDB-lite"/>
    </source>
</evidence>
<name>A0AAE1B237_9GAST</name>
<proteinExistence type="predicted"/>
<sequence length="72" mass="7307">MLPGLGSEARAVLEKNQASPPVQVQAVDVTLMLVVVDTSTTTTTTSTPNCPDSLPAVSTRGTSRPPCPGPGC</sequence>
<dbReference type="Proteomes" id="UP001283361">
    <property type="component" value="Unassembled WGS sequence"/>
</dbReference>
<organism evidence="2 3">
    <name type="scientific">Elysia crispata</name>
    <name type="common">lettuce slug</name>
    <dbReference type="NCBI Taxonomy" id="231223"/>
    <lineage>
        <taxon>Eukaryota</taxon>
        <taxon>Metazoa</taxon>
        <taxon>Spiralia</taxon>
        <taxon>Lophotrochozoa</taxon>
        <taxon>Mollusca</taxon>
        <taxon>Gastropoda</taxon>
        <taxon>Heterobranchia</taxon>
        <taxon>Euthyneura</taxon>
        <taxon>Panpulmonata</taxon>
        <taxon>Sacoglossa</taxon>
        <taxon>Placobranchoidea</taxon>
        <taxon>Plakobranchidae</taxon>
        <taxon>Elysia</taxon>
    </lineage>
</organism>
<comment type="caution">
    <text evidence="2">The sequence shown here is derived from an EMBL/GenBank/DDBJ whole genome shotgun (WGS) entry which is preliminary data.</text>
</comment>